<feature type="signal peptide" evidence="2">
    <location>
        <begin position="1"/>
        <end position="17"/>
    </location>
</feature>
<keyword evidence="2" id="KW-0732">Signal</keyword>
<feature type="region of interest" description="Disordered" evidence="1">
    <location>
        <begin position="23"/>
        <end position="47"/>
    </location>
</feature>
<dbReference type="AlphaFoldDB" id="A0A7Z0UZ73"/>
<evidence type="ECO:0008006" key="5">
    <source>
        <dbReference type="Google" id="ProtNLM"/>
    </source>
</evidence>
<dbReference type="PROSITE" id="PS51257">
    <property type="entry name" value="PROKAR_LIPOPROTEIN"/>
    <property type="match status" value="1"/>
</dbReference>
<organism evidence="3 4">
    <name type="scientific">Moraxella catarrhalis</name>
    <name type="common">Branhamella catarrhalis</name>
    <dbReference type="NCBI Taxonomy" id="480"/>
    <lineage>
        <taxon>Bacteria</taxon>
        <taxon>Pseudomonadati</taxon>
        <taxon>Pseudomonadota</taxon>
        <taxon>Gammaproteobacteria</taxon>
        <taxon>Moraxellales</taxon>
        <taxon>Moraxellaceae</taxon>
        <taxon>Moraxella</taxon>
    </lineage>
</organism>
<feature type="chain" id="PRO_5030868058" description="Lipoprotein" evidence="2">
    <location>
        <begin position="18"/>
        <end position="47"/>
    </location>
</feature>
<proteinExistence type="predicted"/>
<evidence type="ECO:0000256" key="2">
    <source>
        <dbReference type="SAM" id="SignalP"/>
    </source>
</evidence>
<dbReference type="RefSeq" id="WP_154806255.1">
    <property type="nucleotide sequence ID" value="NZ_LXHE01000006.1"/>
</dbReference>
<gene>
    <name evidence="3" type="ORF">AO382_0784</name>
</gene>
<name>A0A7Z0UZ73_MORCA</name>
<comment type="caution">
    <text evidence="3">The sequence shown here is derived from an EMBL/GenBank/DDBJ whole genome shotgun (WGS) entry which is preliminary data.</text>
</comment>
<evidence type="ECO:0000256" key="1">
    <source>
        <dbReference type="SAM" id="MobiDB-lite"/>
    </source>
</evidence>
<sequence length="47" mass="4940">MLSKVSIIGFLSLLTIACTDTSAAKTNSDPNAISGSSNISYNKQTKF</sequence>
<evidence type="ECO:0000313" key="3">
    <source>
        <dbReference type="EMBL" id="OAV01288.1"/>
    </source>
</evidence>
<evidence type="ECO:0000313" key="4">
    <source>
        <dbReference type="Proteomes" id="UP000078446"/>
    </source>
</evidence>
<protein>
    <recommendedName>
        <fullName evidence="5">Lipoprotein</fullName>
    </recommendedName>
</protein>
<reference evidence="3 4" key="1">
    <citation type="journal article" date="2016" name="Genome Biol. Evol.">
        <title>Comparative Genomic Analyses of the Moraxella catarrhalis Serosensitive and Seroresistant Lineages Demonstrate Their Independent Evolution.</title>
        <authorList>
            <person name="Earl J.P."/>
            <person name="de Vries S.P."/>
            <person name="Ahmed A."/>
            <person name="Powell E."/>
            <person name="Schultz M.P."/>
            <person name="Hermans P.W."/>
            <person name="Hill D.J."/>
            <person name="Zhou Z."/>
            <person name="Constantinidou C.I."/>
            <person name="Hu F.Z."/>
            <person name="Bootsma H.J."/>
            <person name="Ehrlich G.D."/>
        </authorList>
    </citation>
    <scope>NUCLEOTIDE SEQUENCE [LARGE SCALE GENOMIC DNA]</scope>
    <source>
        <strain evidence="3 4">Z7574</strain>
    </source>
</reference>
<accession>A0A7Z0UZ73</accession>
<dbReference type="EMBL" id="LXHE01000006">
    <property type="protein sequence ID" value="OAV01288.1"/>
    <property type="molecule type" value="Genomic_DNA"/>
</dbReference>
<dbReference type="Proteomes" id="UP000078446">
    <property type="component" value="Unassembled WGS sequence"/>
</dbReference>